<evidence type="ECO:0000256" key="1">
    <source>
        <dbReference type="SAM" id="MobiDB-lite"/>
    </source>
</evidence>
<dbReference type="Proteomes" id="UP001235744">
    <property type="component" value="Chromosome"/>
</dbReference>
<feature type="chain" id="PRO_5045819733" description="Lipoprotein" evidence="2">
    <location>
        <begin position="26"/>
        <end position="184"/>
    </location>
</feature>
<organism evidence="3 4">
    <name type="scientific">Streptomyces poriferorum</name>
    <dbReference type="NCBI Taxonomy" id="2798799"/>
    <lineage>
        <taxon>Bacteria</taxon>
        <taxon>Bacillati</taxon>
        <taxon>Actinomycetota</taxon>
        <taxon>Actinomycetes</taxon>
        <taxon>Kitasatosporales</taxon>
        <taxon>Streptomycetaceae</taxon>
        <taxon>Streptomyces</taxon>
    </lineage>
</organism>
<evidence type="ECO:0008006" key="5">
    <source>
        <dbReference type="Google" id="ProtNLM"/>
    </source>
</evidence>
<proteinExistence type="predicted"/>
<sequence length="184" mass="19433">MSVRVRIRMSTTALAVTAALVGALAGCTEASTSQGPGDDVPYVAPSANASAVNKEIEQDEADAEASEAAEANAAQEEAFNRPEEVRSAFAGLQATYQDGCAPGDGNCAYFLGRVNDELNGLDKSMRADGGGPNHFKEPLGWISTLSTTLAGDTSTANLEKHRSQLLGARDRINTWMQGHPEDYR</sequence>
<feature type="compositionally biased region" description="Low complexity" evidence="1">
    <location>
        <begin position="68"/>
        <end position="77"/>
    </location>
</feature>
<dbReference type="EMBL" id="CP120988">
    <property type="protein sequence ID" value="WLQ58769.1"/>
    <property type="molecule type" value="Genomic_DNA"/>
</dbReference>
<feature type="signal peptide" evidence="2">
    <location>
        <begin position="1"/>
        <end position="25"/>
    </location>
</feature>
<dbReference type="RefSeq" id="WP_306070229.1">
    <property type="nucleotide sequence ID" value="NZ_CP120988.1"/>
</dbReference>
<feature type="region of interest" description="Disordered" evidence="1">
    <location>
        <begin position="59"/>
        <end position="82"/>
    </location>
</feature>
<keyword evidence="2" id="KW-0732">Signal</keyword>
<evidence type="ECO:0000313" key="4">
    <source>
        <dbReference type="Proteomes" id="UP001235744"/>
    </source>
</evidence>
<gene>
    <name evidence="3" type="ORF">P8A19_26550</name>
</gene>
<evidence type="ECO:0000313" key="3">
    <source>
        <dbReference type="EMBL" id="WLQ58769.1"/>
    </source>
</evidence>
<accession>A0ABY9IX59</accession>
<keyword evidence="4" id="KW-1185">Reference proteome</keyword>
<evidence type="ECO:0000256" key="2">
    <source>
        <dbReference type="SAM" id="SignalP"/>
    </source>
</evidence>
<protein>
    <recommendedName>
        <fullName evidence="5">Lipoprotein</fullName>
    </recommendedName>
</protein>
<dbReference type="PROSITE" id="PS51257">
    <property type="entry name" value="PROKAR_LIPOPROTEIN"/>
    <property type="match status" value="1"/>
</dbReference>
<name>A0ABY9IX59_9ACTN</name>
<reference evidence="3 4" key="1">
    <citation type="submission" date="2023-03" db="EMBL/GenBank/DDBJ databases">
        <title>Isolation and description of six Streptomyces strains from soil environments, able to metabolize different microbial glucans.</title>
        <authorList>
            <person name="Widen T."/>
            <person name="Larsbrink J."/>
        </authorList>
    </citation>
    <scope>NUCLEOTIDE SEQUENCE [LARGE SCALE GENOMIC DNA]</scope>
    <source>
        <strain evidence="3 4">Alt2</strain>
    </source>
</reference>